<keyword evidence="2 6" id="KW-0812">Transmembrane</keyword>
<dbReference type="PANTHER" id="PTHR13605">
    <property type="entry name" value="ER MEMBRANE PROTEIN COMPLEX SUBUNIT 7"/>
    <property type="match status" value="1"/>
</dbReference>
<dbReference type="PANTHER" id="PTHR13605:SF4">
    <property type="entry name" value="ER MEMBRANE PROTEIN COMPLEX SUBUNIT 7"/>
    <property type="match status" value="1"/>
</dbReference>
<dbReference type="Proteomes" id="UP001217918">
    <property type="component" value="Unassembled WGS sequence"/>
</dbReference>
<dbReference type="AlphaFoldDB" id="A0AAD9MBB5"/>
<comment type="caution">
    <text evidence="9">The sequence shown here is derived from an EMBL/GenBank/DDBJ whole genome shotgun (WGS) entry which is preliminary data.</text>
</comment>
<dbReference type="EMBL" id="JAQQPM010000004">
    <property type="protein sequence ID" value="KAK2070829.1"/>
    <property type="molecule type" value="Genomic_DNA"/>
</dbReference>
<evidence type="ECO:0000256" key="7">
    <source>
        <dbReference type="SAM" id="SignalP"/>
    </source>
</evidence>
<keyword evidence="10" id="KW-1185">Reference proteome</keyword>
<keyword evidence="4 6" id="KW-1133">Transmembrane helix</keyword>
<dbReference type="Pfam" id="PF09430">
    <property type="entry name" value="EMC7_beta-sandw"/>
    <property type="match status" value="1"/>
</dbReference>
<sequence>MYLLGMLPLAILSGASLANALSPPTSSVTFQVQATAPLPNPFSLHPSTHATLSTLGRAHTAPLSTANAFVFRNITAGSYLVDVHCATHAFVPLRLDVFAPTAETPARAGGLAFRAWETYRGNDWDNKGQAVAFRHGVFEIGAAAPKNYFMEKSKFSVLSILRSPMILLGLVSMGIFFGMPYLVDNMDPETRAEFEDRQKSNPVNSIMGSATGQPGANPIGNFDIAAFLAGELAADLARATQFQNLQCITISSFLSRPSVQE</sequence>
<evidence type="ECO:0000256" key="4">
    <source>
        <dbReference type="ARBA" id="ARBA00022989"/>
    </source>
</evidence>
<dbReference type="InterPro" id="IPR039163">
    <property type="entry name" value="EMC7"/>
</dbReference>
<proteinExistence type="predicted"/>
<dbReference type="GO" id="GO:0072546">
    <property type="term" value="C:EMC complex"/>
    <property type="evidence" value="ECO:0007669"/>
    <property type="project" value="TreeGrafter"/>
</dbReference>
<keyword evidence="5 6" id="KW-0472">Membrane</keyword>
<name>A0AAD9MBB5_9PEZI</name>
<comment type="subcellular location">
    <subcellularLocation>
        <location evidence="1">Membrane</location>
        <topology evidence="1">Single-pass membrane protein</topology>
    </subcellularLocation>
</comment>
<evidence type="ECO:0000256" key="1">
    <source>
        <dbReference type="ARBA" id="ARBA00004167"/>
    </source>
</evidence>
<feature type="chain" id="PRO_5042255584" description="ER membrane protein complex subunit 7 beta-sandwich domain-containing protein" evidence="7">
    <location>
        <begin position="21"/>
        <end position="261"/>
    </location>
</feature>
<evidence type="ECO:0000256" key="5">
    <source>
        <dbReference type="ARBA" id="ARBA00023136"/>
    </source>
</evidence>
<keyword evidence="3 7" id="KW-0732">Signal</keyword>
<protein>
    <recommendedName>
        <fullName evidence="8">ER membrane protein complex subunit 7 beta-sandwich domain-containing protein</fullName>
    </recommendedName>
</protein>
<feature type="transmembrane region" description="Helical" evidence="6">
    <location>
        <begin position="165"/>
        <end position="183"/>
    </location>
</feature>
<evidence type="ECO:0000313" key="10">
    <source>
        <dbReference type="Proteomes" id="UP001217918"/>
    </source>
</evidence>
<gene>
    <name evidence="9" type="ORF">P8C59_005296</name>
</gene>
<organism evidence="9 10">
    <name type="scientific">Phyllachora maydis</name>
    <dbReference type="NCBI Taxonomy" id="1825666"/>
    <lineage>
        <taxon>Eukaryota</taxon>
        <taxon>Fungi</taxon>
        <taxon>Dikarya</taxon>
        <taxon>Ascomycota</taxon>
        <taxon>Pezizomycotina</taxon>
        <taxon>Sordariomycetes</taxon>
        <taxon>Sordariomycetidae</taxon>
        <taxon>Phyllachorales</taxon>
        <taxon>Phyllachoraceae</taxon>
        <taxon>Phyllachora</taxon>
    </lineage>
</organism>
<dbReference type="InterPro" id="IPR019008">
    <property type="entry name" value="Beta_sandwich_EMC7"/>
</dbReference>
<feature type="domain" description="ER membrane protein complex subunit 7 beta-sandwich" evidence="8">
    <location>
        <begin position="43"/>
        <end position="168"/>
    </location>
</feature>
<feature type="signal peptide" evidence="7">
    <location>
        <begin position="1"/>
        <end position="20"/>
    </location>
</feature>
<evidence type="ECO:0000256" key="6">
    <source>
        <dbReference type="SAM" id="Phobius"/>
    </source>
</evidence>
<evidence type="ECO:0000259" key="8">
    <source>
        <dbReference type="Pfam" id="PF09430"/>
    </source>
</evidence>
<evidence type="ECO:0000256" key="3">
    <source>
        <dbReference type="ARBA" id="ARBA00022729"/>
    </source>
</evidence>
<reference evidence="9" key="1">
    <citation type="journal article" date="2023" name="Mol. Plant Microbe Interact.">
        <title>Elucidating the Obligate Nature and Biological Capacity of an Invasive Fungal Corn Pathogen.</title>
        <authorList>
            <person name="MacCready J.S."/>
            <person name="Roggenkamp E.M."/>
            <person name="Gdanetz K."/>
            <person name="Chilvers M.I."/>
        </authorList>
    </citation>
    <scope>NUCLEOTIDE SEQUENCE</scope>
    <source>
        <strain evidence="9">PM02</strain>
    </source>
</reference>
<accession>A0AAD9MBB5</accession>
<evidence type="ECO:0000313" key="9">
    <source>
        <dbReference type="EMBL" id="KAK2070829.1"/>
    </source>
</evidence>
<evidence type="ECO:0000256" key="2">
    <source>
        <dbReference type="ARBA" id="ARBA00022692"/>
    </source>
</evidence>